<evidence type="ECO:0000313" key="3">
    <source>
        <dbReference type="Proteomes" id="UP000838412"/>
    </source>
</evidence>
<proteinExistence type="predicted"/>
<evidence type="ECO:0000313" key="2">
    <source>
        <dbReference type="EMBL" id="CAH1249499.1"/>
    </source>
</evidence>
<sequence>MPLSSTPDGTVCAGKTQATRTVSGTLDGTVCTTEGMTLTTGEPSIKTTNLTPNQTNPSTNGIGPPLAIDSLHRWIVSGPGSHAVTVDLSHVPGVQGTATDVATQSTSSADEHQYEITDEDDYKYYNTRPEAQHPYWEIPDEYHNYYNTTIGEQHPYWEILDEYYSYENTRPLSYPLTLRLPQDDEDDATQGQCLNVNYYAYGATVAHGIFYQNNNNNNNNNGEDGNSTLSTFLSKPRLNCQSDDRCPRDGTPKYEDDDSPFRTARFTTLGARGRLGPTTLGDYYRGQDHEGMVYLRDGVQVFTVPTTGVYLLEVAGAAAGWGKADNKTTRGRGAVVLASLELIKGRLLKILVGQEGAENKESHGVGGGGGTFVTGIDNTPLIIAGGGGGGNRQETRNARCDGTASPDGNPGYSPKAGTSFTGGAKGHGATEGDRDNVGGGGGGLLSRGASSKYFGGKDGAYGGEGGGSYIKGGVGGRPYVNDAEGGFGGGGGSFGNGGGGGGGGGYSGGGRGDNWSDACGGGGGSFSAGNETVGTDGGNDGPGYVVITKL</sequence>
<gene>
    <name evidence="2" type="primary">Hypp8620</name>
    <name evidence="2" type="ORF">BLAG_LOCUS10576</name>
</gene>
<dbReference type="OrthoDB" id="5982253at2759"/>
<dbReference type="PANTHER" id="PTHR31535">
    <property type="match status" value="1"/>
</dbReference>
<accession>A0A8J9ZA05</accession>
<dbReference type="AlphaFoldDB" id="A0A8J9ZA05"/>
<feature type="region of interest" description="Disordered" evidence="1">
    <location>
        <begin position="35"/>
        <end position="60"/>
    </location>
</feature>
<organism evidence="2 3">
    <name type="scientific">Branchiostoma lanceolatum</name>
    <name type="common">Common lancelet</name>
    <name type="synonym">Amphioxus lanceolatum</name>
    <dbReference type="NCBI Taxonomy" id="7740"/>
    <lineage>
        <taxon>Eukaryota</taxon>
        <taxon>Metazoa</taxon>
        <taxon>Chordata</taxon>
        <taxon>Cephalochordata</taxon>
        <taxon>Leptocardii</taxon>
        <taxon>Amphioxiformes</taxon>
        <taxon>Branchiostomatidae</taxon>
        <taxon>Branchiostoma</taxon>
    </lineage>
</organism>
<feature type="region of interest" description="Disordered" evidence="1">
    <location>
        <begin position="386"/>
        <end position="443"/>
    </location>
</feature>
<dbReference type="EMBL" id="OV696702">
    <property type="protein sequence ID" value="CAH1249499.1"/>
    <property type="molecule type" value="Genomic_DNA"/>
</dbReference>
<keyword evidence="3" id="KW-1185">Reference proteome</keyword>
<reference evidence="2" key="1">
    <citation type="submission" date="2022-01" db="EMBL/GenBank/DDBJ databases">
        <authorList>
            <person name="Braso-Vives M."/>
        </authorList>
    </citation>
    <scope>NUCLEOTIDE SEQUENCE</scope>
</reference>
<dbReference type="Proteomes" id="UP000838412">
    <property type="component" value="Chromosome 17"/>
</dbReference>
<evidence type="ECO:0000256" key="1">
    <source>
        <dbReference type="SAM" id="MobiDB-lite"/>
    </source>
</evidence>
<name>A0A8J9ZA05_BRALA</name>
<protein>
    <submittedName>
        <fullName evidence="2">Hypp8620 protein</fullName>
    </submittedName>
</protein>
<dbReference type="PANTHER" id="PTHR31535:SF3">
    <property type="entry name" value="REGULATORY PROTEIN ZESTE"/>
    <property type="match status" value="1"/>
</dbReference>